<evidence type="ECO:0000313" key="3">
    <source>
        <dbReference type="Proteomes" id="UP000664317"/>
    </source>
</evidence>
<reference evidence="2 3" key="1">
    <citation type="submission" date="2021-03" db="EMBL/GenBank/DDBJ databases">
        <title>novel species isolated from a fishpond in China.</title>
        <authorList>
            <person name="Lu H."/>
            <person name="Cai Z."/>
        </authorList>
    </citation>
    <scope>NUCLEOTIDE SEQUENCE [LARGE SCALE GENOMIC DNA]</scope>
    <source>
        <strain evidence="2 3">H41</strain>
    </source>
</reference>
<comment type="caution">
    <text evidence="2">The sequence shown here is derived from an EMBL/GenBank/DDBJ whole genome shotgun (WGS) entry which is preliminary data.</text>
</comment>
<feature type="transmembrane region" description="Helical" evidence="1">
    <location>
        <begin position="126"/>
        <end position="144"/>
    </location>
</feature>
<keyword evidence="1" id="KW-0812">Transmembrane</keyword>
<dbReference type="Proteomes" id="UP000664317">
    <property type="component" value="Unassembled WGS sequence"/>
</dbReference>
<gene>
    <name evidence="2" type="ORF">J0A68_14485</name>
</gene>
<protein>
    <submittedName>
        <fullName evidence="2">Uncharacterized protein</fullName>
    </submittedName>
</protein>
<keyword evidence="1" id="KW-1133">Transmembrane helix</keyword>
<evidence type="ECO:0000313" key="2">
    <source>
        <dbReference type="EMBL" id="MBN7812157.1"/>
    </source>
</evidence>
<sequence length="158" mass="18067">MNKLVEILTLGVQIVLTFILTFCIYMVFALLDSDFGFEGIFGLIVFQPIIAVILSGLTIFVCIIVGLPIRLNRKVNIWWTTNFYVPIIGVIFGLTFLFFALLPPFYETVVYELDGGSTVKKIPNSTFTFIGWLLTAFCLLHIYAPRQLVEKFKTYIQY</sequence>
<feature type="transmembrane region" description="Helical" evidence="1">
    <location>
        <begin position="83"/>
        <end position="106"/>
    </location>
</feature>
<feature type="transmembrane region" description="Helical" evidence="1">
    <location>
        <begin position="7"/>
        <end position="28"/>
    </location>
</feature>
<dbReference type="EMBL" id="JAFKCT010000006">
    <property type="protein sequence ID" value="MBN7812157.1"/>
    <property type="molecule type" value="Genomic_DNA"/>
</dbReference>
<keyword evidence="1" id="KW-0472">Membrane</keyword>
<name>A0ABS3C4Y3_9BACT</name>
<accession>A0ABS3C4Y3</accession>
<evidence type="ECO:0000256" key="1">
    <source>
        <dbReference type="SAM" id="Phobius"/>
    </source>
</evidence>
<organism evidence="2 3">
    <name type="scientific">Algoriphagus oliviformis</name>
    <dbReference type="NCBI Taxonomy" id="2811231"/>
    <lineage>
        <taxon>Bacteria</taxon>
        <taxon>Pseudomonadati</taxon>
        <taxon>Bacteroidota</taxon>
        <taxon>Cytophagia</taxon>
        <taxon>Cytophagales</taxon>
        <taxon>Cyclobacteriaceae</taxon>
        <taxon>Algoriphagus</taxon>
    </lineage>
</organism>
<keyword evidence="3" id="KW-1185">Reference proteome</keyword>
<proteinExistence type="predicted"/>
<dbReference type="RefSeq" id="WP_206578937.1">
    <property type="nucleotide sequence ID" value="NZ_JAFKCT010000006.1"/>
</dbReference>
<feature type="transmembrane region" description="Helical" evidence="1">
    <location>
        <begin position="40"/>
        <end position="71"/>
    </location>
</feature>